<gene>
    <name evidence="2" type="ORF">IPP15_07260</name>
</gene>
<feature type="transmembrane region" description="Helical" evidence="1">
    <location>
        <begin position="238"/>
        <end position="255"/>
    </location>
</feature>
<feature type="transmembrane region" description="Helical" evidence="1">
    <location>
        <begin position="452"/>
        <end position="472"/>
    </location>
</feature>
<reference evidence="2 3" key="1">
    <citation type="submission" date="2020-10" db="EMBL/GenBank/DDBJ databases">
        <title>Connecting structure to function with the recovery of over 1000 high-quality activated sludge metagenome-assembled genomes encoding full-length rRNA genes using long-read sequencing.</title>
        <authorList>
            <person name="Singleton C.M."/>
            <person name="Petriglieri F."/>
            <person name="Kristensen J.M."/>
            <person name="Kirkegaard R.H."/>
            <person name="Michaelsen T.Y."/>
            <person name="Andersen M.H."/>
            <person name="Karst S.M."/>
            <person name="Dueholm M.S."/>
            <person name="Nielsen P.H."/>
            <person name="Albertsen M."/>
        </authorList>
    </citation>
    <scope>NUCLEOTIDE SEQUENCE [LARGE SCALE GENOMIC DNA]</scope>
    <source>
        <strain evidence="2">Ribe_18-Q3-R11-54_MAXAC.273</strain>
    </source>
</reference>
<proteinExistence type="predicted"/>
<keyword evidence="1" id="KW-0812">Transmembrane</keyword>
<dbReference type="EMBL" id="JADKGY010000005">
    <property type="protein sequence ID" value="MBK9982210.1"/>
    <property type="molecule type" value="Genomic_DNA"/>
</dbReference>
<feature type="transmembrane region" description="Helical" evidence="1">
    <location>
        <begin position="262"/>
        <end position="282"/>
    </location>
</feature>
<feature type="transmembrane region" description="Helical" evidence="1">
    <location>
        <begin position="372"/>
        <end position="391"/>
    </location>
</feature>
<feature type="transmembrane region" description="Helical" evidence="1">
    <location>
        <begin position="508"/>
        <end position="523"/>
    </location>
</feature>
<feature type="transmembrane region" description="Helical" evidence="1">
    <location>
        <begin position="161"/>
        <end position="181"/>
    </location>
</feature>
<feature type="transmembrane region" description="Helical" evidence="1">
    <location>
        <begin position="327"/>
        <end position="343"/>
    </location>
</feature>
<evidence type="ECO:0000313" key="3">
    <source>
        <dbReference type="Proteomes" id="UP000808337"/>
    </source>
</evidence>
<dbReference type="AlphaFoldDB" id="A0A9D7XNH3"/>
<protein>
    <submittedName>
        <fullName evidence="2">Glycosyltransferase family 39 protein</fullName>
    </submittedName>
</protein>
<sequence>MAKHSKDKIKSPTNRRNPVTGAGYKSLIQWSKSILYGFLGAALFYVFNHVLLFSPPADQEYVITFSIISGALAFICSTKLFQQHVDKITYAGLGLILVQVMVTIALTYSWISANGFWLFLSGTMAIPLGIVWYFILKYKVVSEPVNTDFVFPIKPLFQDKYLRVISIVVFLICGVLIFYRLGFYDIWEDENSVINAAIGIQQHGMAYLQDGYERVWIHSLLISWVFDLFGVSEFTGRLPSALFGLIFVLICYYVYSRWYGKGLIAVMIPIVCLMNDRFLILFRYMRMYALLIPIFLLGVYILYRTITIKNKEVFFRGHKIRFLNTKILYIAASVVMLLLLAHLQKLSMIILPVFFIFIAILVWYLKTKELKYFLFVAIGVGIILAFLSFGLELHSLRMFRQVAGRMLTKHSIYGEYYRYILDNGLPVNSTMMTMIGGMGLLRARVSRSIKSILVISYLLIGISLLFMVYLIASEGLDYRYIAHIVPFVVGILLFVWYQSGRLVSSKTASLWLFFILIVSFLSFKEDYKRVYVKHPWAPSYSIVYKTLKDKYRRGDALFAQNVKTYYLDPVQLAGNLYHKVPGRKEYTLEQFKQDITFAQRGWVMWDKHKVYHWREDVITYIYQNFKPYHGGPIDDLGVELWYFDEKILNKKQSEE</sequence>
<name>A0A9D7XNH3_9BACT</name>
<feature type="transmembrane region" description="Helical" evidence="1">
    <location>
        <begin position="288"/>
        <end position="306"/>
    </location>
</feature>
<evidence type="ECO:0000256" key="1">
    <source>
        <dbReference type="SAM" id="Phobius"/>
    </source>
</evidence>
<accession>A0A9D7XNH3</accession>
<feature type="transmembrane region" description="Helical" evidence="1">
    <location>
        <begin position="34"/>
        <end position="55"/>
    </location>
</feature>
<feature type="transmembrane region" description="Helical" evidence="1">
    <location>
        <begin position="349"/>
        <end position="365"/>
    </location>
</feature>
<organism evidence="2 3">
    <name type="scientific">Candidatus Opimibacter skivensis</name>
    <dbReference type="NCBI Taxonomy" id="2982028"/>
    <lineage>
        <taxon>Bacteria</taxon>
        <taxon>Pseudomonadati</taxon>
        <taxon>Bacteroidota</taxon>
        <taxon>Saprospiria</taxon>
        <taxon>Saprospirales</taxon>
        <taxon>Saprospiraceae</taxon>
        <taxon>Candidatus Opimibacter</taxon>
    </lineage>
</organism>
<feature type="transmembrane region" description="Helical" evidence="1">
    <location>
        <begin position="88"/>
        <end position="111"/>
    </location>
</feature>
<evidence type="ECO:0000313" key="2">
    <source>
        <dbReference type="EMBL" id="MBK9982210.1"/>
    </source>
</evidence>
<keyword evidence="1" id="KW-0472">Membrane</keyword>
<feature type="transmembrane region" description="Helical" evidence="1">
    <location>
        <begin position="117"/>
        <end position="136"/>
    </location>
</feature>
<feature type="transmembrane region" description="Helical" evidence="1">
    <location>
        <begin position="61"/>
        <end position="81"/>
    </location>
</feature>
<comment type="caution">
    <text evidence="2">The sequence shown here is derived from an EMBL/GenBank/DDBJ whole genome shotgun (WGS) entry which is preliminary data.</text>
</comment>
<feature type="transmembrane region" description="Helical" evidence="1">
    <location>
        <begin position="478"/>
        <end position="496"/>
    </location>
</feature>
<keyword evidence="1" id="KW-1133">Transmembrane helix</keyword>
<dbReference type="Proteomes" id="UP000808337">
    <property type="component" value="Unassembled WGS sequence"/>
</dbReference>